<keyword evidence="8" id="KW-0968">Cytoplasmic vesicle</keyword>
<dbReference type="Proteomes" id="UP000191144">
    <property type="component" value="Chromosome B"/>
</dbReference>
<evidence type="ECO:0000313" key="12">
    <source>
        <dbReference type="EMBL" id="SCU80590.1"/>
    </source>
</evidence>
<dbReference type="InterPro" id="IPR002553">
    <property type="entry name" value="Clathrin/coatomer_adapt-like_N"/>
</dbReference>
<gene>
    <name evidence="12" type="ORF">LAME_0B03862G</name>
</gene>
<evidence type="ECO:0000259" key="11">
    <source>
        <dbReference type="Pfam" id="PF01602"/>
    </source>
</evidence>
<dbReference type="AlphaFoldDB" id="A0A1G4IUB5"/>
<dbReference type="InterPro" id="IPR017105">
    <property type="entry name" value="AP3_complex_dsu"/>
</dbReference>
<dbReference type="Gene3D" id="1.25.10.10">
    <property type="entry name" value="Leucine-rich Repeat Variant"/>
    <property type="match status" value="1"/>
</dbReference>
<reference evidence="13" key="1">
    <citation type="submission" date="2016-03" db="EMBL/GenBank/DDBJ databases">
        <authorList>
            <person name="Devillers Hugo."/>
        </authorList>
    </citation>
    <scope>NUCLEOTIDE SEQUENCE [LARGE SCALE GENOMIC DNA]</scope>
</reference>
<protein>
    <recommendedName>
        <fullName evidence="3 9">AP-3 complex subunit delta</fullName>
    </recommendedName>
</protein>
<dbReference type="InterPro" id="IPR016024">
    <property type="entry name" value="ARM-type_fold"/>
</dbReference>
<dbReference type="PANTHER" id="PTHR22781:SF12">
    <property type="entry name" value="AP-3 COMPLEX SUBUNIT DELTA-1"/>
    <property type="match status" value="1"/>
</dbReference>
<keyword evidence="13" id="KW-1185">Reference proteome</keyword>
<evidence type="ECO:0000256" key="3">
    <source>
        <dbReference type="ARBA" id="ARBA00015717"/>
    </source>
</evidence>
<dbReference type="GO" id="GO:0030665">
    <property type="term" value="C:clathrin-coated vesicle membrane"/>
    <property type="evidence" value="ECO:0007669"/>
    <property type="project" value="UniProtKB-SubCell"/>
</dbReference>
<evidence type="ECO:0000256" key="2">
    <source>
        <dbReference type="ARBA" id="ARBA00006613"/>
    </source>
</evidence>
<comment type="similarity">
    <text evidence="2 9">Belongs to the adaptor complexes large subunit family.</text>
</comment>
<keyword evidence="7" id="KW-0472">Membrane</keyword>
<dbReference type="GO" id="GO:0030123">
    <property type="term" value="C:AP-3 adaptor complex"/>
    <property type="evidence" value="ECO:0007669"/>
    <property type="project" value="InterPro"/>
</dbReference>
<dbReference type="GO" id="GO:0006896">
    <property type="term" value="P:Golgi to vacuole transport"/>
    <property type="evidence" value="ECO:0007669"/>
    <property type="project" value="TreeGrafter"/>
</dbReference>
<dbReference type="GO" id="GO:0010008">
    <property type="term" value="C:endosome membrane"/>
    <property type="evidence" value="ECO:0007669"/>
    <property type="project" value="TreeGrafter"/>
</dbReference>
<feature type="compositionally biased region" description="Basic and acidic residues" evidence="10">
    <location>
        <begin position="718"/>
        <end position="740"/>
    </location>
</feature>
<evidence type="ECO:0000313" key="13">
    <source>
        <dbReference type="Proteomes" id="UP000191144"/>
    </source>
</evidence>
<keyword evidence="6 9" id="KW-0653">Protein transport</keyword>
<feature type="region of interest" description="Disordered" evidence="10">
    <location>
        <begin position="698"/>
        <end position="836"/>
    </location>
</feature>
<keyword evidence="9" id="KW-0333">Golgi apparatus</keyword>
<dbReference type="FunFam" id="1.25.10.10:FF:000251">
    <property type="entry name" value="AP-3 complex subunit delta"/>
    <property type="match status" value="1"/>
</dbReference>
<dbReference type="SUPFAM" id="SSF48371">
    <property type="entry name" value="ARM repeat"/>
    <property type="match status" value="1"/>
</dbReference>
<dbReference type="EMBL" id="LT598478">
    <property type="protein sequence ID" value="SCU80590.1"/>
    <property type="molecule type" value="Genomic_DNA"/>
</dbReference>
<accession>A0A1G4IUB5</accession>
<feature type="domain" description="Clathrin/coatomer adaptor adaptin-like N-terminal" evidence="11">
    <location>
        <begin position="51"/>
        <end position="612"/>
    </location>
</feature>
<evidence type="ECO:0000256" key="6">
    <source>
        <dbReference type="ARBA" id="ARBA00022927"/>
    </source>
</evidence>
<evidence type="ECO:0000256" key="7">
    <source>
        <dbReference type="ARBA" id="ARBA00023136"/>
    </source>
</evidence>
<comment type="subcellular location">
    <subcellularLocation>
        <location evidence="1">Cytoplasmic vesicle</location>
        <location evidence="1">Clathrin-coated vesicle membrane</location>
        <topology evidence="1">Peripheral membrane protein</topology>
        <orientation evidence="1">Cytoplasmic side</orientation>
    </subcellularLocation>
    <subcellularLocation>
        <location evidence="9">Golgi apparatus</location>
    </subcellularLocation>
</comment>
<organism evidence="12 13">
    <name type="scientific">Lachancea meyersii CBS 8951</name>
    <dbReference type="NCBI Taxonomy" id="1266667"/>
    <lineage>
        <taxon>Eukaryota</taxon>
        <taxon>Fungi</taxon>
        <taxon>Dikarya</taxon>
        <taxon>Ascomycota</taxon>
        <taxon>Saccharomycotina</taxon>
        <taxon>Saccharomycetes</taxon>
        <taxon>Saccharomycetales</taxon>
        <taxon>Saccharomycetaceae</taxon>
        <taxon>Lachancea</taxon>
    </lineage>
</organism>
<dbReference type="PANTHER" id="PTHR22781">
    <property type="entry name" value="DELTA ADAPTIN-RELATED"/>
    <property type="match status" value="1"/>
</dbReference>
<evidence type="ECO:0000256" key="4">
    <source>
        <dbReference type="ARBA" id="ARBA00022448"/>
    </source>
</evidence>
<dbReference type="PIRSF" id="PIRSF037092">
    <property type="entry name" value="AP3_complex_delta"/>
    <property type="match status" value="1"/>
</dbReference>
<feature type="compositionally biased region" description="Basic residues" evidence="10">
    <location>
        <begin position="900"/>
        <end position="920"/>
    </location>
</feature>
<evidence type="ECO:0000256" key="9">
    <source>
        <dbReference type="PIRNR" id="PIRNR037092"/>
    </source>
</evidence>
<keyword evidence="5" id="KW-0677">Repeat</keyword>
<name>A0A1G4IUB5_9SACH</name>
<proteinExistence type="inferred from homology"/>
<evidence type="ECO:0000256" key="1">
    <source>
        <dbReference type="ARBA" id="ARBA00004145"/>
    </source>
</evidence>
<dbReference type="Pfam" id="PF01602">
    <property type="entry name" value="Adaptin_N"/>
    <property type="match status" value="1"/>
</dbReference>
<comment type="subunit">
    <text evidence="9">Adaptor protein complex 3 (AP-3) is a heterotetramer.</text>
</comment>
<feature type="compositionally biased region" description="Polar residues" evidence="10">
    <location>
        <begin position="768"/>
        <end position="788"/>
    </location>
</feature>
<dbReference type="InterPro" id="IPR011989">
    <property type="entry name" value="ARM-like"/>
</dbReference>
<evidence type="ECO:0000256" key="10">
    <source>
        <dbReference type="SAM" id="MobiDB-lite"/>
    </source>
</evidence>
<evidence type="ECO:0000256" key="5">
    <source>
        <dbReference type="ARBA" id="ARBA00022737"/>
    </source>
</evidence>
<evidence type="ECO:0000256" key="8">
    <source>
        <dbReference type="ARBA" id="ARBA00023329"/>
    </source>
</evidence>
<keyword evidence="4 9" id="KW-0813">Transport</keyword>
<feature type="region of interest" description="Disordered" evidence="10">
    <location>
        <begin position="852"/>
        <end position="930"/>
    </location>
</feature>
<dbReference type="GO" id="GO:0006623">
    <property type="term" value="P:protein targeting to vacuole"/>
    <property type="evidence" value="ECO:0007669"/>
    <property type="project" value="TreeGrafter"/>
</dbReference>
<sequence>MASGYAPSAEDVVRRLRPFGMLFETSLKDLIKSIRTAGEDVEQLQQVLGRALAECREEVRAPDVELKANAVVKLTYLEMYGFDMAWANFHILEVMSSSKLRHKRVGYLAASQSFYKDVDVLMLATNLLKKDLRYEGRGDGRHDVLTMGVTLSGLSTMVSAALARDICEDLFGMLGSTRPYIRKKAVAALFKVFLQFPEALRDHFDRFAARLRDEDLSVVSATVSVVCELSKKNPRPFVALSPLLYEMLFTIDNNWIIIRLLKLFTNLAQEEPKLRVKILPKVLELMQMTSATSVIYEAINCIVRGQMLQEDDFDAASCCLQELNKFCNSNDPNLRYISVILFYKIGKINAQFIAEFDALVIRLLKDVDVSIRSRALELLEGATDDNNLATAVQILIQQFVDKDVVSASNLFRPVGTNGIEIEIPASYKTKMVSVILKICSSENYAKISDFDWYIAVLSDLCVVSQDLISTNSSIGYQLADEIRTIMVKVPSLRAKFINTIANLVLNEDITLHMPMILREGYWCIGEYSALLQDGDVFIEKSVMHNRVSPEVQQIMAQALLKVFSNWCNNDPTRPIVHVKQVLAKLIGFYESLTTSQSFEVQERSVEFLEFCKLCDESLEEDDDQDLPLLITEVLPGFFDAYDLNPILHGTQKKIQKNLTLDLDTPFLDDDELEKLLLEDSSKKDSESLLQSDMELDFESDAESVTAQDPHESFSVPEVTKELSAAERHALEQKRKQDRMDNPFYLEADDDSSQTKNSKLIDFGDDENNQTLAQPKSNSTLHLSLTGTATDDSTRKKKKKSKRKAQVLEEEGVPDLIDNPEVYEDPHKTLGSGSSVNSSAINLKVHSKLESFDFTSPQISPDPTPDADTDESADISKLRAKFASTSVDQENDSNDEVVVVKKSKSKSKSKSKKKGFKKSAKKSSEESLPPT</sequence>
<dbReference type="GO" id="GO:0005794">
    <property type="term" value="C:Golgi apparatus"/>
    <property type="evidence" value="ECO:0007669"/>
    <property type="project" value="UniProtKB-SubCell"/>
</dbReference>
<comment type="function">
    <text evidence="9">Part of the AP-3 complex, an adaptor-related complex which is not clathrin-associated. The complex is associated with the Golgi region as well as more peripheral structures. It facilitates the budding of vesicles from the Golgi membrane.</text>
</comment>
<dbReference type="OrthoDB" id="10264595at2759"/>
<feature type="compositionally biased region" description="Basic residues" evidence="10">
    <location>
        <begin position="794"/>
        <end position="804"/>
    </location>
</feature>